<dbReference type="GO" id="GO:0015074">
    <property type="term" value="P:DNA integration"/>
    <property type="evidence" value="ECO:0007669"/>
    <property type="project" value="InterPro"/>
</dbReference>
<reference evidence="2" key="1">
    <citation type="submission" date="2022-12" db="EMBL/GenBank/DDBJ databases">
        <title>Species Delineation and Comparative Genomics within the Campylobacter ureolyticus Complex.</title>
        <authorList>
            <person name="Maki J."/>
            <person name="Howard M."/>
            <person name="Connelly S."/>
            <person name="Hardy D.J."/>
            <person name="Cameron A."/>
        </authorList>
    </citation>
    <scope>NUCLEOTIDE SEQUENCE</scope>
    <source>
        <strain evidence="2">URMC_786</strain>
    </source>
</reference>
<sequence length="80" mass="9407">MFNLIMAQRPHQIRELTWDRVDENFIYFREDDNKTKINARIPLPNRAKEILARQKAISGDEGIVFKSKTRSLKAVTHLVI</sequence>
<dbReference type="GO" id="GO:0006310">
    <property type="term" value="P:DNA recombination"/>
    <property type="evidence" value="ECO:0007669"/>
    <property type="project" value="UniProtKB-KW"/>
</dbReference>
<keyword evidence="1" id="KW-0233">DNA recombination</keyword>
<evidence type="ECO:0000256" key="1">
    <source>
        <dbReference type="ARBA" id="ARBA00023172"/>
    </source>
</evidence>
<name>A0A9Q4KQP8_9BACT</name>
<dbReference type="AlphaFoldDB" id="A0A9Q4KQP8"/>
<dbReference type="GO" id="GO:0003677">
    <property type="term" value="F:DNA binding"/>
    <property type="evidence" value="ECO:0007669"/>
    <property type="project" value="InterPro"/>
</dbReference>
<organism evidence="2 3">
    <name type="scientific">Campylobacter ureolyticus</name>
    <dbReference type="NCBI Taxonomy" id="827"/>
    <lineage>
        <taxon>Bacteria</taxon>
        <taxon>Pseudomonadati</taxon>
        <taxon>Campylobacterota</taxon>
        <taxon>Epsilonproteobacteria</taxon>
        <taxon>Campylobacterales</taxon>
        <taxon>Campylobacteraceae</taxon>
        <taxon>Campylobacter</taxon>
    </lineage>
</organism>
<dbReference type="Gene3D" id="1.10.443.10">
    <property type="entry name" value="Intergrase catalytic core"/>
    <property type="match status" value="1"/>
</dbReference>
<evidence type="ECO:0000313" key="3">
    <source>
        <dbReference type="Proteomes" id="UP001075461"/>
    </source>
</evidence>
<protein>
    <submittedName>
        <fullName evidence="2">Uncharacterized protein</fullName>
    </submittedName>
</protein>
<evidence type="ECO:0000313" key="2">
    <source>
        <dbReference type="EMBL" id="MCZ6162407.1"/>
    </source>
</evidence>
<dbReference type="InterPro" id="IPR013762">
    <property type="entry name" value="Integrase-like_cat_sf"/>
</dbReference>
<dbReference type="InterPro" id="IPR011010">
    <property type="entry name" value="DNA_brk_join_enz"/>
</dbReference>
<gene>
    <name evidence="2" type="ORF">O6B92_08715</name>
</gene>
<comment type="caution">
    <text evidence="2">The sequence shown here is derived from an EMBL/GenBank/DDBJ whole genome shotgun (WGS) entry which is preliminary data.</text>
</comment>
<dbReference type="SUPFAM" id="SSF56349">
    <property type="entry name" value="DNA breaking-rejoining enzymes"/>
    <property type="match status" value="1"/>
</dbReference>
<proteinExistence type="predicted"/>
<dbReference type="EMBL" id="JAPXGP010000008">
    <property type="protein sequence ID" value="MCZ6162407.1"/>
    <property type="molecule type" value="Genomic_DNA"/>
</dbReference>
<dbReference type="Proteomes" id="UP001075461">
    <property type="component" value="Unassembled WGS sequence"/>
</dbReference>
<accession>A0A9Q4KQP8</accession>
<dbReference type="RefSeq" id="WP_269480640.1">
    <property type="nucleotide sequence ID" value="NZ_JAPXGH010000011.1"/>
</dbReference>